<evidence type="ECO:0000313" key="2">
    <source>
        <dbReference type="Proteomes" id="UP001153203"/>
    </source>
</evidence>
<sequence length="50" mass="5842">MTKEQIVNKFEQENYKLGAIYKEKLMGLSEQGLENKLKAMAAMQAIYTWE</sequence>
<dbReference type="AlphaFoldDB" id="A0A9X4PAZ4"/>
<dbReference type="RefSeq" id="WP_279364630.1">
    <property type="nucleotide sequence ID" value="NZ_JAMWGC010000023.1"/>
</dbReference>
<name>A0A9X4PAZ4_9LACT</name>
<dbReference type="Proteomes" id="UP001153203">
    <property type="component" value="Unassembled WGS sequence"/>
</dbReference>
<organism evidence="1 2">
    <name type="scientific">Lactococcus formosensis</name>
    <dbReference type="NCBI Taxonomy" id="1281486"/>
    <lineage>
        <taxon>Bacteria</taxon>
        <taxon>Bacillati</taxon>
        <taxon>Bacillota</taxon>
        <taxon>Bacilli</taxon>
        <taxon>Lactobacillales</taxon>
        <taxon>Streptococcaceae</taxon>
        <taxon>Lactococcus</taxon>
    </lineage>
</organism>
<dbReference type="EMBL" id="JAMWGI010000019">
    <property type="protein sequence ID" value="MDG6194562.1"/>
    <property type="molecule type" value="Genomic_DNA"/>
</dbReference>
<protein>
    <submittedName>
        <fullName evidence="1">Uncharacterized protein</fullName>
    </submittedName>
</protein>
<reference evidence="1" key="1">
    <citation type="submission" date="2022-06" db="EMBL/GenBank/DDBJ databases">
        <title>Lactococcus from bovine mastitis in China.</title>
        <authorList>
            <person name="Lin Y."/>
            <person name="Han B."/>
        </authorList>
    </citation>
    <scope>NUCLEOTIDE SEQUENCE</scope>
    <source>
        <strain evidence="1">Hebei-B-39</strain>
    </source>
</reference>
<gene>
    <name evidence="1" type="ORF">NF708_11415</name>
</gene>
<evidence type="ECO:0000313" key="1">
    <source>
        <dbReference type="EMBL" id="MDG6194562.1"/>
    </source>
</evidence>
<comment type="caution">
    <text evidence="1">The sequence shown here is derived from an EMBL/GenBank/DDBJ whole genome shotgun (WGS) entry which is preliminary data.</text>
</comment>
<accession>A0A9X4PAZ4</accession>
<proteinExistence type="predicted"/>